<dbReference type="Proteomes" id="UP000229757">
    <property type="component" value="Chromosome"/>
</dbReference>
<dbReference type="PANTHER" id="PTHR46268">
    <property type="entry name" value="STRESS RESPONSE PROTEIN NHAX"/>
    <property type="match status" value="1"/>
</dbReference>
<feature type="domain" description="UspA" evidence="3">
    <location>
        <begin position="21"/>
        <end position="171"/>
    </location>
</feature>
<dbReference type="OrthoDB" id="9804721at2"/>
<reference evidence="4 5" key="1">
    <citation type="journal article" date="2017" name="Environ. Microbiol.">
        <title>Genomic and physiological analyses of 'Reinekea forsetii' reveal a versatile opportunistic lifestyle during spring algae blooms.</title>
        <authorList>
            <person name="Avci B."/>
            <person name="Hahnke R.L."/>
            <person name="Chafee M."/>
            <person name="Fischer T."/>
            <person name="Gruber-Vodicka H."/>
            <person name="Tegetmeyer H.E."/>
            <person name="Harder J."/>
            <person name="Fuchs B.M."/>
            <person name="Amann R.I."/>
            <person name="Teeling H."/>
        </authorList>
    </citation>
    <scope>NUCLEOTIDE SEQUENCE [LARGE SCALE GENOMIC DNA]</scope>
    <source>
        <strain evidence="4 5">Hel1_31_D35</strain>
    </source>
</reference>
<dbReference type="InterPro" id="IPR006016">
    <property type="entry name" value="UspA"/>
</dbReference>
<dbReference type="PRINTS" id="PR01438">
    <property type="entry name" value="UNVRSLSTRESS"/>
</dbReference>
<gene>
    <name evidence="4" type="primary">uspA</name>
    <name evidence="4" type="ORF">REIFOR_02061</name>
</gene>
<keyword evidence="5" id="KW-1185">Reference proteome</keyword>
<dbReference type="KEGG" id="rfo:REIFOR_02061"/>
<sequence length="298" mass="32910">MNDTNNKVHQSSDTERSWTIACIDGSHYNSAVCDYAVWLSQRLNSPFKALHAIEHSGAIAVRDLTGAIGLGAQEHLLAELTDLEQQRNRLELQKGRQMLDTVKQRAELAGLPNPVTVQRHGTLIESLIELEHDARVVVLGIRGEVHDADTEHLGTHLESLVRSIARPIFVVNREFSAPTAAMLAYDGSPCSLKALQMVGSSPLFEHIPIHLVHVSKDPASAQELVLAAKIQLEQANRQVFSEILQGDPAEALCQYQASHGIDLTVMGAFSHNRLRELVFGSFTMKMLLSTRQPLLLLR</sequence>
<evidence type="ECO:0000256" key="2">
    <source>
        <dbReference type="SAM" id="Coils"/>
    </source>
</evidence>
<accession>A0A2K8KX21</accession>
<dbReference type="AlphaFoldDB" id="A0A2K8KX21"/>
<dbReference type="Gene3D" id="3.40.50.12370">
    <property type="match status" value="1"/>
</dbReference>
<evidence type="ECO:0000313" key="5">
    <source>
        <dbReference type="Proteomes" id="UP000229757"/>
    </source>
</evidence>
<dbReference type="EMBL" id="CP011797">
    <property type="protein sequence ID" value="ATX77196.1"/>
    <property type="molecule type" value="Genomic_DNA"/>
</dbReference>
<organism evidence="4 5">
    <name type="scientific">Reinekea forsetii</name>
    <dbReference type="NCBI Taxonomy" id="1336806"/>
    <lineage>
        <taxon>Bacteria</taxon>
        <taxon>Pseudomonadati</taxon>
        <taxon>Pseudomonadota</taxon>
        <taxon>Gammaproteobacteria</taxon>
        <taxon>Oceanospirillales</taxon>
        <taxon>Saccharospirillaceae</taxon>
        <taxon>Reinekea</taxon>
    </lineage>
</organism>
<name>A0A2K8KX21_9GAMM</name>
<keyword evidence="2" id="KW-0175">Coiled coil</keyword>
<protein>
    <submittedName>
        <fullName evidence="4">Universal stress protein UspA</fullName>
    </submittedName>
</protein>
<dbReference type="Pfam" id="PF00582">
    <property type="entry name" value="Usp"/>
    <property type="match status" value="2"/>
</dbReference>
<dbReference type="CDD" id="cd00293">
    <property type="entry name" value="USP-like"/>
    <property type="match status" value="2"/>
</dbReference>
<dbReference type="PANTHER" id="PTHR46268:SF6">
    <property type="entry name" value="UNIVERSAL STRESS PROTEIN UP12"/>
    <property type="match status" value="1"/>
</dbReference>
<dbReference type="RefSeq" id="WP_100257474.1">
    <property type="nucleotide sequence ID" value="NZ_CP011797.1"/>
</dbReference>
<feature type="domain" description="UspA" evidence="3">
    <location>
        <begin position="182"/>
        <end position="298"/>
    </location>
</feature>
<comment type="similarity">
    <text evidence="1">Belongs to the universal stress protein A family.</text>
</comment>
<dbReference type="InterPro" id="IPR006015">
    <property type="entry name" value="Universal_stress_UspA"/>
</dbReference>
<evidence type="ECO:0000259" key="3">
    <source>
        <dbReference type="Pfam" id="PF00582"/>
    </source>
</evidence>
<evidence type="ECO:0000313" key="4">
    <source>
        <dbReference type="EMBL" id="ATX77196.1"/>
    </source>
</evidence>
<evidence type="ECO:0000256" key="1">
    <source>
        <dbReference type="ARBA" id="ARBA00008791"/>
    </source>
</evidence>
<dbReference type="SUPFAM" id="SSF52402">
    <property type="entry name" value="Adenine nucleotide alpha hydrolases-like"/>
    <property type="match status" value="2"/>
</dbReference>
<feature type="coiled-coil region" evidence="2">
    <location>
        <begin position="73"/>
        <end position="100"/>
    </location>
</feature>
<proteinExistence type="inferred from homology"/>